<evidence type="ECO:0000256" key="2">
    <source>
        <dbReference type="SAM" id="Coils"/>
    </source>
</evidence>
<dbReference type="InterPro" id="IPR007577">
    <property type="entry name" value="GlycoTrfase_DXD_sugar-bd_CS"/>
</dbReference>
<dbReference type="PANTHER" id="PTHR32385">
    <property type="entry name" value="MANNOSYL PHOSPHORYLINOSITOL CERAMIDE SYNTHASE"/>
    <property type="match status" value="1"/>
</dbReference>
<comment type="caution">
    <text evidence="4">The sequence shown here is derived from an EMBL/GenBank/DDBJ whole genome shotgun (WGS) entry which is preliminary data.</text>
</comment>
<feature type="coiled-coil region" evidence="2">
    <location>
        <begin position="48"/>
        <end position="85"/>
    </location>
</feature>
<accession>A0A9P1CRT7</accession>
<protein>
    <submittedName>
        <fullName evidence="5">Guanylate cyclase domain-containing protein</fullName>
    </submittedName>
</protein>
<dbReference type="OrthoDB" id="409543at2759"/>
<evidence type="ECO:0000313" key="6">
    <source>
        <dbReference type="Proteomes" id="UP001152797"/>
    </source>
</evidence>
<keyword evidence="1" id="KW-0808">Transferase</keyword>
<dbReference type="Gene3D" id="3.90.550.20">
    <property type="match status" value="1"/>
</dbReference>
<dbReference type="GO" id="GO:0000030">
    <property type="term" value="F:mannosyltransferase activity"/>
    <property type="evidence" value="ECO:0007669"/>
    <property type="project" value="TreeGrafter"/>
</dbReference>
<dbReference type="SUPFAM" id="SSF53448">
    <property type="entry name" value="Nucleotide-diphospho-sugar transferases"/>
    <property type="match status" value="1"/>
</dbReference>
<evidence type="ECO:0000256" key="1">
    <source>
        <dbReference type="ARBA" id="ARBA00022679"/>
    </source>
</evidence>
<keyword evidence="3" id="KW-0472">Membrane</keyword>
<dbReference type="AlphaFoldDB" id="A0A9P1CRT7"/>
<dbReference type="PANTHER" id="PTHR32385:SF15">
    <property type="entry name" value="INOSITOL PHOSPHOCERAMIDE MANNOSYLTRANSFERASE 1"/>
    <property type="match status" value="1"/>
</dbReference>
<keyword evidence="3" id="KW-1133">Transmembrane helix</keyword>
<proteinExistence type="predicted"/>
<evidence type="ECO:0000313" key="4">
    <source>
        <dbReference type="EMBL" id="CAI3996340.1"/>
    </source>
</evidence>
<gene>
    <name evidence="4" type="ORF">C1SCF055_LOCUS22828</name>
</gene>
<dbReference type="GO" id="GO:0016020">
    <property type="term" value="C:membrane"/>
    <property type="evidence" value="ECO:0007669"/>
    <property type="project" value="GOC"/>
</dbReference>
<name>A0A9P1CRT7_9DINO</name>
<dbReference type="Pfam" id="PF04488">
    <property type="entry name" value="Gly_transf_sug"/>
    <property type="match status" value="1"/>
</dbReference>
<evidence type="ECO:0000313" key="5">
    <source>
        <dbReference type="EMBL" id="CAL4783652.1"/>
    </source>
</evidence>
<evidence type="ECO:0000256" key="3">
    <source>
        <dbReference type="SAM" id="Phobius"/>
    </source>
</evidence>
<dbReference type="EMBL" id="CAMXCT010002194">
    <property type="protein sequence ID" value="CAI3996340.1"/>
    <property type="molecule type" value="Genomic_DNA"/>
</dbReference>
<dbReference type="Proteomes" id="UP001152797">
    <property type="component" value="Unassembled WGS sequence"/>
</dbReference>
<keyword evidence="2" id="KW-0175">Coiled coil</keyword>
<dbReference type="GO" id="GO:0051999">
    <property type="term" value="P:mannosyl-inositol phosphorylceramide biosynthetic process"/>
    <property type="evidence" value="ECO:0007669"/>
    <property type="project" value="TreeGrafter"/>
</dbReference>
<keyword evidence="6" id="KW-1185">Reference proteome</keyword>
<dbReference type="InterPro" id="IPR029044">
    <property type="entry name" value="Nucleotide-diphossugar_trans"/>
</dbReference>
<dbReference type="EMBL" id="CAMXCT020002194">
    <property type="protein sequence ID" value="CAL1149715.1"/>
    <property type="molecule type" value="Genomic_DNA"/>
</dbReference>
<reference evidence="4" key="1">
    <citation type="submission" date="2022-10" db="EMBL/GenBank/DDBJ databases">
        <authorList>
            <person name="Chen Y."/>
            <person name="Dougan E. K."/>
            <person name="Chan C."/>
            <person name="Rhodes N."/>
            <person name="Thang M."/>
        </authorList>
    </citation>
    <scope>NUCLEOTIDE SEQUENCE</scope>
</reference>
<dbReference type="EMBL" id="CAMXCT030002194">
    <property type="protein sequence ID" value="CAL4783652.1"/>
    <property type="molecule type" value="Genomic_DNA"/>
</dbReference>
<organism evidence="4">
    <name type="scientific">Cladocopium goreaui</name>
    <dbReference type="NCBI Taxonomy" id="2562237"/>
    <lineage>
        <taxon>Eukaryota</taxon>
        <taxon>Sar</taxon>
        <taxon>Alveolata</taxon>
        <taxon>Dinophyceae</taxon>
        <taxon>Suessiales</taxon>
        <taxon>Symbiodiniaceae</taxon>
        <taxon>Cladocopium</taxon>
    </lineage>
</organism>
<feature type="transmembrane region" description="Helical" evidence="3">
    <location>
        <begin position="12"/>
        <end position="30"/>
    </location>
</feature>
<keyword evidence="3" id="KW-0812">Transmembrane</keyword>
<dbReference type="InterPro" id="IPR051706">
    <property type="entry name" value="Glycosyltransferase_domain"/>
</dbReference>
<reference evidence="5 6" key="2">
    <citation type="submission" date="2024-05" db="EMBL/GenBank/DDBJ databases">
        <authorList>
            <person name="Chen Y."/>
            <person name="Shah S."/>
            <person name="Dougan E. K."/>
            <person name="Thang M."/>
            <person name="Chan C."/>
        </authorList>
    </citation>
    <scope>NUCLEOTIDE SEQUENCE [LARGE SCALE GENOMIC DNA]</scope>
</reference>
<sequence>MRCRCGVGPWHLVPAAILAILILYQNFIAAERWSTSGERLGAQGALGVEELKQRLEKLEAQSKDVEDLRQDVEDLRHSLSKLDVAKNALPQADAPSPAETAEETAVSAVSAVRDSSASSASSATSETPKCNIFALWNYPRGPPMFIQKNMESWIHYAKGRCHFPWLINATNIRAFIPDLPAEYDRMPLDYDAAKSDVVRYALLYHHGGIYLDTDFLVAKDLSPILDRIDDHDLVSYTTIGQSCRNGTFSSNFLAGRKGSQVFGAVWEAQKRALADHCDDQLKINEKKVCCPDDLQRRCHIPWAGIGENVAHPVLKKQLATKTNLRLYCFEGDDSFVPVNFLEVLQKHPQLKDAEKAFKKSGVRNPSERIMYHLFASLGFGSNYDGPQLFDPSTYVGFLYRKSIGHFTEIPKDPLEDGPGFICASDGEICRCNGKVFYGRRWENEERGIKAELKALLKKGHATREVQGEVKCSVDVFGDPIFTIPKHCVCQPTPQTQGES</sequence>